<dbReference type="Proteomes" id="UP000596130">
    <property type="component" value="Chromosome"/>
</dbReference>
<dbReference type="Gene3D" id="3.30.200.20">
    <property type="entry name" value="Phosphorylase Kinase, domain 1"/>
    <property type="match status" value="1"/>
</dbReference>
<dbReference type="RefSeq" id="WP_198501307.1">
    <property type="nucleotide sequence ID" value="NZ_CP065959.1"/>
</dbReference>
<keyword evidence="2" id="KW-0723">Serine/threonine-protein kinase</keyword>
<evidence type="ECO:0000313" key="10">
    <source>
        <dbReference type="Proteomes" id="UP000596130"/>
    </source>
</evidence>
<evidence type="ECO:0000256" key="3">
    <source>
        <dbReference type="ARBA" id="ARBA00022679"/>
    </source>
</evidence>
<dbReference type="InterPro" id="IPR000719">
    <property type="entry name" value="Prot_kinase_dom"/>
</dbReference>
<dbReference type="Pfam" id="PF18860">
    <property type="entry name" value="AbiJ_NTD3"/>
    <property type="match status" value="1"/>
</dbReference>
<evidence type="ECO:0000259" key="7">
    <source>
        <dbReference type="PROSITE" id="PS50011"/>
    </source>
</evidence>
<evidence type="ECO:0000256" key="4">
    <source>
        <dbReference type="ARBA" id="ARBA00022741"/>
    </source>
</evidence>
<dbReference type="PANTHER" id="PTHR43289">
    <property type="entry name" value="MITOGEN-ACTIVATED PROTEIN KINASE KINASE KINASE 20-RELATED"/>
    <property type="match status" value="1"/>
</dbReference>
<name>A0A7T4TVE5_9ACTN</name>
<dbReference type="SMART" id="SM00220">
    <property type="entry name" value="S_TKc"/>
    <property type="match status" value="1"/>
</dbReference>
<dbReference type="InterPro" id="IPR041427">
    <property type="entry name" value="AbiJ-NTD3"/>
</dbReference>
<dbReference type="Gene3D" id="1.10.510.10">
    <property type="entry name" value="Transferase(Phosphotransferase) domain 1"/>
    <property type="match status" value="1"/>
</dbReference>
<dbReference type="EMBL" id="CP065959">
    <property type="protein sequence ID" value="QQC87004.1"/>
    <property type="molecule type" value="Genomic_DNA"/>
</dbReference>
<keyword evidence="3" id="KW-0808">Transferase</keyword>
<dbReference type="GO" id="GO:0005524">
    <property type="term" value="F:ATP binding"/>
    <property type="evidence" value="ECO:0007669"/>
    <property type="project" value="UniProtKB-KW"/>
</dbReference>
<dbReference type="Pfam" id="PF00069">
    <property type="entry name" value="Pkinase"/>
    <property type="match status" value="1"/>
</dbReference>
<evidence type="ECO:0000256" key="1">
    <source>
        <dbReference type="ARBA" id="ARBA00012513"/>
    </source>
</evidence>
<evidence type="ECO:0000256" key="5">
    <source>
        <dbReference type="ARBA" id="ARBA00022777"/>
    </source>
</evidence>
<dbReference type="SUPFAM" id="SSF56112">
    <property type="entry name" value="Protein kinase-like (PK-like)"/>
    <property type="match status" value="1"/>
</dbReference>
<keyword evidence="4" id="KW-0547">Nucleotide-binding</keyword>
<keyword evidence="5 8" id="KW-0418">Kinase</keyword>
<feature type="domain" description="Protein kinase" evidence="7">
    <location>
        <begin position="333"/>
        <end position="601"/>
    </location>
</feature>
<accession>A0A7T4TVE5</accession>
<dbReference type="EC" id="2.7.11.1" evidence="1"/>
<evidence type="ECO:0000313" key="9">
    <source>
        <dbReference type="EMBL" id="QQC93499.1"/>
    </source>
</evidence>
<dbReference type="PANTHER" id="PTHR43289:SF6">
    <property type="entry name" value="SERINE_THREONINE-PROTEIN KINASE NEKL-3"/>
    <property type="match status" value="1"/>
</dbReference>
<protein>
    <recommendedName>
        <fullName evidence="1">non-specific serine/threonine protein kinase</fullName>
        <ecNumber evidence="1">2.7.11.1</ecNumber>
    </recommendedName>
</protein>
<proteinExistence type="predicted"/>
<sequence length="759" mass="83419">MQFAVLPVRGWPVSPLPGQAFLVRDNWDDYSFKTTFQLLCVDPGCEIREIGGVKIGRFGMVAPATTPLPDGFETLDGAFFSLGLRDTYYERLRELGADLQRTVLRALNDVSFDLDLFSRARTENVTVTSLLRTVSAETVAGRFRGAGIPTGSSAAITEVTRRRLFDALRRTGASWSGSLDEVTFLRRLYDLDRLKSHDPRFATAEGDIVQHRYNNPEDWDDDWVFGDDRFGLSDGSDEVLLRFLAEMIHPAVRTDSGEVQRLLALVNGHLAADGYELAEARTVSGYPVYEARRIPASRTAPPAAATPIPSVPLGGDDYAAVRRAARGERKDYACPRQPVPDGGQADVFEATHKTLGTTVALKKLHSKYPAERQVARMRREIEIGQVLDGHPHAMPILDFGADHTWFVMPWADATAAERQEVLQDPAELRALVDALASVLAAAHEHGWLHRDIKPSNILYFDGRWTLADWGIVRRPRGQTTKVGRTGLYIGTEGFAAPELSGTPHEATASSDIYSIGRVIAWALTGELPRTNLPLLPPPGPWRTIVRTATHQDPLRRPQTVSDLLALIDREHAIIPEDPLPAAQTLLEAAGTGDAAAVDTLLTLVGDHPADYELHVGVLAQLDTQQAGPALAREPAQAHNLLRALAEHIHGDDTHIVQFGDAAAVVIWLHGICAYAADHADWDLLEEAAHTMCTWDGTWDQWNARDKITPWLPTLSNEAASVIADVLRDHPDSAQHFSHIADDRTADPRIRQALRTSTAG</sequence>
<evidence type="ECO:0000313" key="8">
    <source>
        <dbReference type="EMBL" id="QQC87004.1"/>
    </source>
</evidence>
<reference evidence="8 10" key="1">
    <citation type="submission" date="2020-12" db="EMBL/GenBank/DDBJ databases">
        <title>Identification and biosynthesis of polyene macrolides produced by Streptomyces alfalfae Men-myco-93-63.</title>
        <authorList>
            <person name="Liu D."/>
            <person name="Li Y."/>
            <person name="Liu L."/>
            <person name="Han X."/>
            <person name="Shen F."/>
        </authorList>
    </citation>
    <scope>NUCLEOTIDE SEQUENCE [LARGE SCALE GENOMIC DNA]</scope>
    <source>
        <strain evidence="8 10">Men-myco-93-63</strain>
    </source>
</reference>
<evidence type="ECO:0000256" key="6">
    <source>
        <dbReference type="ARBA" id="ARBA00022840"/>
    </source>
</evidence>
<evidence type="ECO:0000256" key="2">
    <source>
        <dbReference type="ARBA" id="ARBA00022527"/>
    </source>
</evidence>
<dbReference type="InterPro" id="IPR011009">
    <property type="entry name" value="Kinase-like_dom_sf"/>
</dbReference>
<dbReference type="PROSITE" id="PS50011">
    <property type="entry name" value="PROTEIN_KINASE_DOM"/>
    <property type="match status" value="1"/>
</dbReference>
<gene>
    <name evidence="8" type="ORF">I8755_00030</name>
    <name evidence="9" type="ORF">I8755_38170</name>
</gene>
<dbReference type="AlphaFoldDB" id="A0A7T4TVE5"/>
<organism evidence="8 10">
    <name type="scientific">Streptomyces alfalfae</name>
    <dbReference type="NCBI Taxonomy" id="1642299"/>
    <lineage>
        <taxon>Bacteria</taxon>
        <taxon>Bacillati</taxon>
        <taxon>Actinomycetota</taxon>
        <taxon>Actinomycetes</taxon>
        <taxon>Kitasatosporales</taxon>
        <taxon>Streptomycetaceae</taxon>
        <taxon>Streptomyces</taxon>
    </lineage>
</organism>
<dbReference type="CDD" id="cd14014">
    <property type="entry name" value="STKc_PknB_like"/>
    <property type="match status" value="1"/>
</dbReference>
<dbReference type="GO" id="GO:0004674">
    <property type="term" value="F:protein serine/threonine kinase activity"/>
    <property type="evidence" value="ECO:0007669"/>
    <property type="project" value="UniProtKB-KW"/>
</dbReference>
<dbReference type="EMBL" id="CP065959">
    <property type="protein sequence ID" value="QQC93499.1"/>
    <property type="molecule type" value="Genomic_DNA"/>
</dbReference>
<keyword evidence="6" id="KW-0067">ATP-binding</keyword>